<keyword evidence="2" id="KW-1185">Reference proteome</keyword>
<evidence type="ECO:0000313" key="1">
    <source>
        <dbReference type="EMBL" id="KAK4127652.1"/>
    </source>
</evidence>
<comment type="caution">
    <text evidence="1">The sequence shown here is derived from an EMBL/GenBank/DDBJ whole genome shotgun (WGS) entry which is preliminary data.</text>
</comment>
<dbReference type="GeneID" id="87828955"/>
<gene>
    <name evidence="1" type="ORF">N657DRAFT_641659</name>
</gene>
<organism evidence="1 2">
    <name type="scientific">Parathielavia appendiculata</name>
    <dbReference type="NCBI Taxonomy" id="2587402"/>
    <lineage>
        <taxon>Eukaryota</taxon>
        <taxon>Fungi</taxon>
        <taxon>Dikarya</taxon>
        <taxon>Ascomycota</taxon>
        <taxon>Pezizomycotina</taxon>
        <taxon>Sordariomycetes</taxon>
        <taxon>Sordariomycetidae</taxon>
        <taxon>Sordariales</taxon>
        <taxon>Chaetomiaceae</taxon>
        <taxon>Parathielavia</taxon>
    </lineage>
</organism>
<reference evidence="1" key="2">
    <citation type="submission" date="2023-05" db="EMBL/GenBank/DDBJ databases">
        <authorList>
            <consortium name="Lawrence Berkeley National Laboratory"/>
            <person name="Steindorff A."/>
            <person name="Hensen N."/>
            <person name="Bonometti L."/>
            <person name="Westerberg I."/>
            <person name="Brannstrom I.O."/>
            <person name="Guillou S."/>
            <person name="Cros-Aarteil S."/>
            <person name="Calhoun S."/>
            <person name="Haridas S."/>
            <person name="Kuo A."/>
            <person name="Mondo S."/>
            <person name="Pangilinan J."/>
            <person name="Riley R."/>
            <person name="Labutti K."/>
            <person name="Andreopoulos B."/>
            <person name="Lipzen A."/>
            <person name="Chen C."/>
            <person name="Yanf M."/>
            <person name="Daum C."/>
            <person name="Ng V."/>
            <person name="Clum A."/>
            <person name="Ohm R."/>
            <person name="Martin F."/>
            <person name="Silar P."/>
            <person name="Natvig D."/>
            <person name="Lalanne C."/>
            <person name="Gautier V."/>
            <person name="Ament-Velasquez S.L."/>
            <person name="Kruys A."/>
            <person name="Hutchinson M.I."/>
            <person name="Powell A.J."/>
            <person name="Barry K."/>
            <person name="Miller A.N."/>
            <person name="Grigoriev I.V."/>
            <person name="Debuchy R."/>
            <person name="Gladieux P."/>
            <person name="Thoren M.H."/>
            <person name="Johannesson H."/>
        </authorList>
    </citation>
    <scope>NUCLEOTIDE SEQUENCE</scope>
    <source>
        <strain evidence="1">CBS 731.68</strain>
    </source>
</reference>
<dbReference type="AlphaFoldDB" id="A0AAN6U731"/>
<dbReference type="RefSeq" id="XP_062651423.1">
    <property type="nucleotide sequence ID" value="XM_062792186.1"/>
</dbReference>
<name>A0AAN6U731_9PEZI</name>
<evidence type="ECO:0000313" key="2">
    <source>
        <dbReference type="Proteomes" id="UP001302602"/>
    </source>
</evidence>
<proteinExistence type="predicted"/>
<protein>
    <submittedName>
        <fullName evidence="1">Uncharacterized protein</fullName>
    </submittedName>
</protein>
<sequence>MDEVDSVYTLNPSVASYGVLVGMDGCYCSVTIMTAEQCPVAVERLLRARVNVTIKRLCTVFAGASLHLALVWMTHDSDLFKVDSKGNVASGLIVRRLV</sequence>
<reference evidence="1" key="1">
    <citation type="journal article" date="2023" name="Mol. Phylogenet. Evol.">
        <title>Genome-scale phylogeny and comparative genomics of the fungal order Sordariales.</title>
        <authorList>
            <person name="Hensen N."/>
            <person name="Bonometti L."/>
            <person name="Westerberg I."/>
            <person name="Brannstrom I.O."/>
            <person name="Guillou S."/>
            <person name="Cros-Aarteil S."/>
            <person name="Calhoun S."/>
            <person name="Haridas S."/>
            <person name="Kuo A."/>
            <person name="Mondo S."/>
            <person name="Pangilinan J."/>
            <person name="Riley R."/>
            <person name="LaButti K."/>
            <person name="Andreopoulos B."/>
            <person name="Lipzen A."/>
            <person name="Chen C."/>
            <person name="Yan M."/>
            <person name="Daum C."/>
            <person name="Ng V."/>
            <person name="Clum A."/>
            <person name="Steindorff A."/>
            <person name="Ohm R.A."/>
            <person name="Martin F."/>
            <person name="Silar P."/>
            <person name="Natvig D.O."/>
            <person name="Lalanne C."/>
            <person name="Gautier V."/>
            <person name="Ament-Velasquez S.L."/>
            <person name="Kruys A."/>
            <person name="Hutchinson M.I."/>
            <person name="Powell A.J."/>
            <person name="Barry K."/>
            <person name="Miller A.N."/>
            <person name="Grigoriev I.V."/>
            <person name="Debuchy R."/>
            <person name="Gladieux P."/>
            <person name="Hiltunen Thoren M."/>
            <person name="Johannesson H."/>
        </authorList>
    </citation>
    <scope>NUCLEOTIDE SEQUENCE</scope>
    <source>
        <strain evidence="1">CBS 731.68</strain>
    </source>
</reference>
<accession>A0AAN6U731</accession>
<dbReference type="EMBL" id="MU853224">
    <property type="protein sequence ID" value="KAK4127652.1"/>
    <property type="molecule type" value="Genomic_DNA"/>
</dbReference>
<dbReference type="Proteomes" id="UP001302602">
    <property type="component" value="Unassembled WGS sequence"/>
</dbReference>